<evidence type="ECO:0008006" key="3">
    <source>
        <dbReference type="Google" id="ProtNLM"/>
    </source>
</evidence>
<dbReference type="RefSeq" id="WP_180840456.1">
    <property type="nucleotide sequence ID" value="NZ_CP059154.1"/>
</dbReference>
<dbReference type="GeneID" id="56144412"/>
<dbReference type="Pfam" id="PF24336">
    <property type="entry name" value="DUF7504"/>
    <property type="match status" value="1"/>
</dbReference>
<proteinExistence type="predicted"/>
<name>A0A7D6GUS4_9EURY</name>
<protein>
    <recommendedName>
        <fullName evidence="3">KaiC-like domain-containing protein</fullName>
    </recommendedName>
</protein>
<keyword evidence="2" id="KW-1185">Reference proteome</keyword>
<dbReference type="Proteomes" id="UP000510869">
    <property type="component" value="Chromosome"/>
</dbReference>
<evidence type="ECO:0000313" key="2">
    <source>
        <dbReference type="Proteomes" id="UP000510869"/>
    </source>
</evidence>
<accession>A0A7D6GUS4</accession>
<dbReference type="KEGG" id="nay:HYG81_14365"/>
<reference evidence="1 2" key="1">
    <citation type="submission" date="2020-07" db="EMBL/GenBank/DDBJ databases">
        <title>Natrinema (YPL30) sp. nov. and Haloterrigena xxxxxx (YPL8) sp. nov., isolated from a salt mine.</title>
        <authorList>
            <person name="Cui H."/>
        </authorList>
    </citation>
    <scope>NUCLEOTIDE SEQUENCE [LARGE SCALE GENOMIC DNA]</scope>
    <source>
        <strain evidence="1 2">YPL13</strain>
    </source>
</reference>
<evidence type="ECO:0000313" key="1">
    <source>
        <dbReference type="EMBL" id="QLK25266.1"/>
    </source>
</evidence>
<gene>
    <name evidence="1" type="ORF">HYG81_14365</name>
</gene>
<dbReference type="EMBL" id="CP059154">
    <property type="protein sequence ID" value="QLK25266.1"/>
    <property type="molecule type" value="Genomic_DNA"/>
</dbReference>
<dbReference type="AlphaFoldDB" id="A0A7D6GUS4"/>
<dbReference type="InterPro" id="IPR055927">
    <property type="entry name" value="DUF7504"/>
</dbReference>
<sequence length="225" mass="24790">MEDQGGSLVSDGATFARSLGALKQEGSNILLVGTETAEAHEMACHRLLGAADRDAVYRLHVTGETSRVACEGTCGGPETERFRTIDYSTLTAEPETDSVTDEGRSPLAALGIEIVETVDEFAAKADGLAPSDLRICVDSLVPLCHEYETETVFRLLHMATSRVDQDRGMGHYHLPLARDHRLVHLFEPLFDAVVTVRSRDGIAEHRWSLRNPETTTDWLELSRSR</sequence>
<organism evidence="1 2">
    <name type="scientific">Natrinema zhouii</name>
    <dbReference type="NCBI Taxonomy" id="1710539"/>
    <lineage>
        <taxon>Archaea</taxon>
        <taxon>Methanobacteriati</taxon>
        <taxon>Methanobacteriota</taxon>
        <taxon>Stenosarchaea group</taxon>
        <taxon>Halobacteria</taxon>
        <taxon>Halobacteriales</taxon>
        <taxon>Natrialbaceae</taxon>
        <taxon>Natrinema</taxon>
    </lineage>
</organism>
<dbReference type="OrthoDB" id="252760at2157"/>